<sequence>MAVSADLLELAQDKGPLLALAGVSAHLFYWIHGERGNKAARLWLYSTFIVNTAVLFITLNSQGTWWSSSAWIFSIGTVSVLNICFYIPLFTSVLIYRAFFHRLHPFPGPFSLKLSKFVAAYQNVEKDRDFERVWNLHKQYGDIVRTGPQELSVLSAEAIDAIYGPSSRCTRAPWYDRLKGSGDLTDDYGVFHMRDPAAHSQRRKALWDKAFNIRALKAYQPMVVQATDKFLDALSHRVGQALSGPDTMQLVSYDLMGIVGWGHSFNNIENWKLNSNLHFVKAVTAGQQIIAQMPWLMSLLVSLPGADGPLRPYGTWIQDRIQEKRQSSEEESDAMSRMLPSMLKLSKAALYSEGELLVIAGGDTTSTTMTTVIFHLARNPTLQRKLQTELDNATKHQPTTNTTEDYYRSISALPYLNACITEALRIQPPVQGGIPRLTPSEGIHLPTAKGTTTFIPGNTIISVPLLPVQRDPRYYFHPDEFVPERWTDEKPEWTMNRHAFLPFAGGAYTCAGKGLAYIEMRIVLEKLFRRFEVRLAEGEDGRKFLEETRDCHVAHLGDYKVVFSPRGV</sequence>
<dbReference type="GO" id="GO:0020037">
    <property type="term" value="F:heme binding"/>
    <property type="evidence" value="ECO:0007669"/>
    <property type="project" value="InterPro"/>
</dbReference>
<dbReference type="InterPro" id="IPR001128">
    <property type="entry name" value="Cyt_P450"/>
</dbReference>
<dbReference type="PANTHER" id="PTHR24305:SF187">
    <property type="entry name" value="P450, PUTATIVE (EUROFUNG)-RELATED"/>
    <property type="match status" value="1"/>
</dbReference>
<keyword evidence="3 7" id="KW-0479">Metal-binding</keyword>
<feature type="transmembrane region" description="Helical" evidence="8">
    <location>
        <begin position="15"/>
        <end position="31"/>
    </location>
</feature>
<dbReference type="Proteomes" id="UP000188318">
    <property type="component" value="Unassembled WGS sequence"/>
</dbReference>
<keyword evidence="8" id="KW-1133">Transmembrane helix</keyword>
<keyword evidence="4" id="KW-0560">Oxidoreductase</keyword>
<evidence type="ECO:0000256" key="4">
    <source>
        <dbReference type="ARBA" id="ARBA00023002"/>
    </source>
</evidence>
<reference evidence="10" key="1">
    <citation type="journal article" date="2017" name="Genome Biol.">
        <title>Comparative genomics reveals high biological diversity and specific adaptations in the industrially and medically important fungal genus Aspergillus.</title>
        <authorList>
            <person name="de Vries R.P."/>
            <person name="Riley R."/>
            <person name="Wiebenga A."/>
            <person name="Aguilar-Osorio G."/>
            <person name="Amillis S."/>
            <person name="Uchima C.A."/>
            <person name="Anderluh G."/>
            <person name="Asadollahi M."/>
            <person name="Askin M."/>
            <person name="Barry K."/>
            <person name="Battaglia E."/>
            <person name="Bayram O."/>
            <person name="Benocci T."/>
            <person name="Braus-Stromeyer S.A."/>
            <person name="Caldana C."/>
            <person name="Canovas D."/>
            <person name="Cerqueira G.C."/>
            <person name="Chen F."/>
            <person name="Chen W."/>
            <person name="Choi C."/>
            <person name="Clum A."/>
            <person name="Dos Santos R.A."/>
            <person name="Damasio A.R."/>
            <person name="Diallinas G."/>
            <person name="Emri T."/>
            <person name="Fekete E."/>
            <person name="Flipphi M."/>
            <person name="Freyberg S."/>
            <person name="Gallo A."/>
            <person name="Gournas C."/>
            <person name="Habgood R."/>
            <person name="Hainaut M."/>
            <person name="Harispe M.L."/>
            <person name="Henrissat B."/>
            <person name="Hilden K.S."/>
            <person name="Hope R."/>
            <person name="Hossain A."/>
            <person name="Karabika E."/>
            <person name="Karaffa L."/>
            <person name="Karanyi Z."/>
            <person name="Krasevec N."/>
            <person name="Kuo A."/>
            <person name="Kusch H."/>
            <person name="LaButti K."/>
            <person name="Lagendijk E.L."/>
            <person name="Lapidus A."/>
            <person name="Levasseur A."/>
            <person name="Lindquist E."/>
            <person name="Lipzen A."/>
            <person name="Logrieco A.F."/>
            <person name="MacCabe A."/>
            <person name="Maekelae M.R."/>
            <person name="Malavazi I."/>
            <person name="Melin P."/>
            <person name="Meyer V."/>
            <person name="Mielnichuk N."/>
            <person name="Miskei M."/>
            <person name="Molnar A.P."/>
            <person name="Mule G."/>
            <person name="Ngan C.Y."/>
            <person name="Orejas M."/>
            <person name="Orosz E."/>
            <person name="Ouedraogo J.P."/>
            <person name="Overkamp K.M."/>
            <person name="Park H.-S."/>
            <person name="Perrone G."/>
            <person name="Piumi F."/>
            <person name="Punt P.J."/>
            <person name="Ram A.F."/>
            <person name="Ramon A."/>
            <person name="Rauscher S."/>
            <person name="Record E."/>
            <person name="Riano-Pachon D.M."/>
            <person name="Robert V."/>
            <person name="Roehrig J."/>
            <person name="Ruller R."/>
            <person name="Salamov A."/>
            <person name="Salih N.S."/>
            <person name="Samson R.A."/>
            <person name="Sandor E."/>
            <person name="Sanguinetti M."/>
            <person name="Schuetze T."/>
            <person name="Sepcic K."/>
            <person name="Shelest E."/>
            <person name="Sherlock G."/>
            <person name="Sophianopoulou V."/>
            <person name="Squina F.M."/>
            <person name="Sun H."/>
            <person name="Susca A."/>
            <person name="Todd R.B."/>
            <person name="Tsang A."/>
            <person name="Unkles S.E."/>
            <person name="van de Wiele N."/>
            <person name="van Rossen-Uffink D."/>
            <person name="Oliveira J.V."/>
            <person name="Vesth T.C."/>
            <person name="Visser J."/>
            <person name="Yu J.-H."/>
            <person name="Zhou M."/>
            <person name="Andersen M.R."/>
            <person name="Archer D.B."/>
            <person name="Baker S.E."/>
            <person name="Benoit I."/>
            <person name="Brakhage A.A."/>
            <person name="Braus G.H."/>
            <person name="Fischer R."/>
            <person name="Frisvad J.C."/>
            <person name="Goldman G.H."/>
            <person name="Houbraken J."/>
            <person name="Oakley B."/>
            <person name="Pocsi I."/>
            <person name="Scazzocchio C."/>
            <person name="Seiboth B."/>
            <person name="vanKuyk P.A."/>
            <person name="Wortman J."/>
            <person name="Dyer P.S."/>
            <person name="Grigoriev I.V."/>
        </authorList>
    </citation>
    <scope>NUCLEOTIDE SEQUENCE [LARGE SCALE GENOMIC DNA]</scope>
    <source>
        <strain evidence="10">ITEM 5010</strain>
    </source>
</reference>
<dbReference type="EMBL" id="KV907495">
    <property type="protein sequence ID" value="OOF98992.1"/>
    <property type="molecule type" value="Genomic_DNA"/>
</dbReference>
<organism evidence="9 10">
    <name type="scientific">Aspergillus carbonarius (strain ITEM 5010)</name>
    <dbReference type="NCBI Taxonomy" id="602072"/>
    <lineage>
        <taxon>Eukaryota</taxon>
        <taxon>Fungi</taxon>
        <taxon>Dikarya</taxon>
        <taxon>Ascomycota</taxon>
        <taxon>Pezizomycotina</taxon>
        <taxon>Eurotiomycetes</taxon>
        <taxon>Eurotiomycetidae</taxon>
        <taxon>Eurotiales</taxon>
        <taxon>Aspergillaceae</taxon>
        <taxon>Aspergillus</taxon>
        <taxon>Aspergillus subgen. Circumdati</taxon>
    </lineage>
</organism>
<evidence type="ECO:0000256" key="7">
    <source>
        <dbReference type="PIRSR" id="PIRSR602401-1"/>
    </source>
</evidence>
<dbReference type="OrthoDB" id="6692864at2759"/>
<evidence type="ECO:0000256" key="1">
    <source>
        <dbReference type="ARBA" id="ARBA00001971"/>
    </source>
</evidence>
<dbReference type="Pfam" id="PF00067">
    <property type="entry name" value="p450"/>
    <property type="match status" value="1"/>
</dbReference>
<keyword evidence="10" id="KW-1185">Reference proteome</keyword>
<name>A0A1R3RX17_ASPC5</name>
<accession>A0A1R3RX17</accession>
<comment type="similarity">
    <text evidence="2">Belongs to the cytochrome P450 family.</text>
</comment>
<gene>
    <name evidence="9" type="ORF">ASPCADRAFT_162878</name>
</gene>
<keyword evidence="7" id="KW-0349">Heme</keyword>
<evidence type="ECO:0000256" key="5">
    <source>
        <dbReference type="ARBA" id="ARBA00023004"/>
    </source>
</evidence>
<dbReference type="VEuPathDB" id="FungiDB:ASPCADRAFT_162878"/>
<dbReference type="AlphaFoldDB" id="A0A1R3RX17"/>
<dbReference type="InterPro" id="IPR036396">
    <property type="entry name" value="Cyt_P450_sf"/>
</dbReference>
<dbReference type="GO" id="GO:0016705">
    <property type="term" value="F:oxidoreductase activity, acting on paired donors, with incorporation or reduction of molecular oxygen"/>
    <property type="evidence" value="ECO:0007669"/>
    <property type="project" value="InterPro"/>
</dbReference>
<evidence type="ECO:0000256" key="8">
    <source>
        <dbReference type="SAM" id="Phobius"/>
    </source>
</evidence>
<protein>
    <recommendedName>
        <fullName evidence="11">Cytochrome P450</fullName>
    </recommendedName>
</protein>
<dbReference type="PRINTS" id="PR00463">
    <property type="entry name" value="EP450I"/>
</dbReference>
<keyword evidence="8" id="KW-0472">Membrane</keyword>
<dbReference type="InterPro" id="IPR050121">
    <property type="entry name" value="Cytochrome_P450_monoxygenase"/>
</dbReference>
<dbReference type="PRINTS" id="PR00385">
    <property type="entry name" value="P450"/>
</dbReference>
<feature type="transmembrane region" description="Helical" evidence="8">
    <location>
        <begin position="71"/>
        <end position="96"/>
    </location>
</feature>
<evidence type="ECO:0008006" key="11">
    <source>
        <dbReference type="Google" id="ProtNLM"/>
    </source>
</evidence>
<dbReference type="PANTHER" id="PTHR24305">
    <property type="entry name" value="CYTOCHROME P450"/>
    <property type="match status" value="1"/>
</dbReference>
<dbReference type="SUPFAM" id="SSF48264">
    <property type="entry name" value="Cytochrome P450"/>
    <property type="match status" value="1"/>
</dbReference>
<evidence type="ECO:0000256" key="3">
    <source>
        <dbReference type="ARBA" id="ARBA00022723"/>
    </source>
</evidence>
<dbReference type="Gene3D" id="1.10.630.10">
    <property type="entry name" value="Cytochrome P450"/>
    <property type="match status" value="1"/>
</dbReference>
<evidence type="ECO:0000256" key="2">
    <source>
        <dbReference type="ARBA" id="ARBA00010617"/>
    </source>
</evidence>
<dbReference type="InterPro" id="IPR002401">
    <property type="entry name" value="Cyt_P450_E_grp-I"/>
</dbReference>
<dbReference type="OMA" id="AYIEMRI"/>
<dbReference type="GO" id="GO:0005506">
    <property type="term" value="F:iron ion binding"/>
    <property type="evidence" value="ECO:0007669"/>
    <property type="project" value="InterPro"/>
</dbReference>
<dbReference type="STRING" id="602072.A0A1R3RX17"/>
<feature type="transmembrane region" description="Helical" evidence="8">
    <location>
        <begin position="43"/>
        <end position="59"/>
    </location>
</feature>
<feature type="binding site" description="axial binding residue" evidence="7">
    <location>
        <position position="510"/>
    </location>
    <ligand>
        <name>heme</name>
        <dbReference type="ChEBI" id="CHEBI:30413"/>
    </ligand>
    <ligandPart>
        <name>Fe</name>
        <dbReference type="ChEBI" id="CHEBI:18248"/>
    </ligandPart>
</feature>
<keyword evidence="5 7" id="KW-0408">Iron</keyword>
<evidence type="ECO:0000313" key="9">
    <source>
        <dbReference type="EMBL" id="OOF98992.1"/>
    </source>
</evidence>
<evidence type="ECO:0000313" key="10">
    <source>
        <dbReference type="Proteomes" id="UP000188318"/>
    </source>
</evidence>
<comment type="cofactor">
    <cofactor evidence="1 7">
        <name>heme</name>
        <dbReference type="ChEBI" id="CHEBI:30413"/>
    </cofactor>
</comment>
<evidence type="ECO:0000256" key="6">
    <source>
        <dbReference type="ARBA" id="ARBA00023033"/>
    </source>
</evidence>
<dbReference type="CDD" id="cd11061">
    <property type="entry name" value="CYP67-like"/>
    <property type="match status" value="1"/>
</dbReference>
<dbReference type="GO" id="GO:0004497">
    <property type="term" value="F:monooxygenase activity"/>
    <property type="evidence" value="ECO:0007669"/>
    <property type="project" value="UniProtKB-KW"/>
</dbReference>
<keyword evidence="8" id="KW-0812">Transmembrane</keyword>
<proteinExistence type="inferred from homology"/>
<keyword evidence="6" id="KW-0503">Monooxygenase</keyword>